<name>A0A1I7VFU8_LOALO</name>
<dbReference type="eggNOG" id="KOG1050">
    <property type="taxonomic scope" value="Eukaryota"/>
</dbReference>
<feature type="compositionally biased region" description="Low complexity" evidence="1">
    <location>
        <begin position="220"/>
        <end position="242"/>
    </location>
</feature>
<feature type="compositionally biased region" description="Polar residues" evidence="1">
    <location>
        <begin position="243"/>
        <end position="253"/>
    </location>
</feature>
<dbReference type="Proteomes" id="UP000095285">
    <property type="component" value="Unassembled WGS sequence"/>
</dbReference>
<reference evidence="2" key="1">
    <citation type="submission" date="2012-04" db="EMBL/GenBank/DDBJ databases">
        <title>The Genome Sequence of Loa loa.</title>
        <authorList>
            <consortium name="The Broad Institute Genome Sequencing Platform"/>
            <consortium name="Broad Institute Genome Sequencing Center for Infectious Disease"/>
            <person name="Nutman T.B."/>
            <person name="Fink D.L."/>
            <person name="Russ C."/>
            <person name="Young S."/>
            <person name="Zeng Q."/>
            <person name="Gargeya S."/>
            <person name="Alvarado L."/>
            <person name="Berlin A."/>
            <person name="Chapman S.B."/>
            <person name="Chen Z."/>
            <person name="Freedman E."/>
            <person name="Gellesch M."/>
            <person name="Goldberg J."/>
            <person name="Griggs A."/>
            <person name="Gujja S."/>
            <person name="Heilman E.R."/>
            <person name="Heiman D."/>
            <person name="Howarth C."/>
            <person name="Mehta T."/>
            <person name="Neiman D."/>
            <person name="Pearson M."/>
            <person name="Roberts A."/>
            <person name="Saif S."/>
            <person name="Shea T."/>
            <person name="Shenoy N."/>
            <person name="Sisk P."/>
            <person name="Stolte C."/>
            <person name="Sykes S."/>
            <person name="White J."/>
            <person name="Yandava C."/>
            <person name="Haas B."/>
            <person name="Henn M.R."/>
            <person name="Nusbaum C."/>
            <person name="Birren B."/>
        </authorList>
    </citation>
    <scope>NUCLEOTIDE SEQUENCE [LARGE SCALE GENOMIC DNA]</scope>
</reference>
<protein>
    <submittedName>
        <fullName evidence="3">RUN domain-containing protein</fullName>
    </submittedName>
</protein>
<evidence type="ECO:0000256" key="1">
    <source>
        <dbReference type="SAM" id="MobiDB-lite"/>
    </source>
</evidence>
<proteinExistence type="predicted"/>
<dbReference type="WBParaSite" id="EN70_2090">
    <property type="protein sequence ID" value="EN70_2090"/>
    <property type="gene ID" value="EN70_2090"/>
</dbReference>
<feature type="compositionally biased region" description="Polar residues" evidence="1">
    <location>
        <begin position="266"/>
        <end position="276"/>
    </location>
</feature>
<organism evidence="2 3">
    <name type="scientific">Loa loa</name>
    <name type="common">Eye worm</name>
    <name type="synonym">Filaria loa</name>
    <dbReference type="NCBI Taxonomy" id="7209"/>
    <lineage>
        <taxon>Eukaryota</taxon>
        <taxon>Metazoa</taxon>
        <taxon>Ecdysozoa</taxon>
        <taxon>Nematoda</taxon>
        <taxon>Chromadorea</taxon>
        <taxon>Rhabditida</taxon>
        <taxon>Spirurina</taxon>
        <taxon>Spiruromorpha</taxon>
        <taxon>Filarioidea</taxon>
        <taxon>Onchocercidae</taxon>
        <taxon>Loa</taxon>
    </lineage>
</organism>
<dbReference type="STRING" id="7209.A0A1I7VFU8"/>
<feature type="region of interest" description="Disordered" evidence="1">
    <location>
        <begin position="217"/>
        <end position="277"/>
    </location>
</feature>
<sequence length="354" mass="39780">MANDNFDNHKLLENAEGSNEEKVTELLERLYDQPFHRKIRESTKSNENRMKRNLLHSLKALNYAIDEAVDMGQMVDLGLEVLAQTWRRRDAESEIAFQGLLTVLEYCLNRSAAGYASFEQFINALGYNTVQFWRYAVPYIYDSDLTYGTKFRDLLLFSLTLYDINNAKNKLRLVVPCTTVARYHSSTVTVIALELYTSVPGVRKSLLGVHAKRISREGSSRSSRSSSTDSISSQSSGKSNNSITTGRSRTVSYSEKLRRLRRSISRGPSESSVNSRELSKEVIASGGLASTHFQQRVINVSNAPPVSLKREKTGEWEIKQGSGGLVSAVDPVMSKDKENVWLANLGMNLHRKPK</sequence>
<dbReference type="AlphaFoldDB" id="A0A1I7VFU8"/>
<evidence type="ECO:0000313" key="2">
    <source>
        <dbReference type="Proteomes" id="UP000095285"/>
    </source>
</evidence>
<keyword evidence="2" id="KW-1185">Reference proteome</keyword>
<dbReference type="Gene3D" id="3.40.50.2000">
    <property type="entry name" value="Glycogen Phosphorylase B"/>
    <property type="match status" value="1"/>
</dbReference>
<evidence type="ECO:0000313" key="3">
    <source>
        <dbReference type="WBParaSite" id="EN70_2090"/>
    </source>
</evidence>
<accession>A0A1I7VFU8</accession>
<reference evidence="3" key="2">
    <citation type="submission" date="2016-11" db="UniProtKB">
        <authorList>
            <consortium name="WormBaseParasite"/>
        </authorList>
    </citation>
    <scope>IDENTIFICATION</scope>
</reference>